<protein>
    <submittedName>
        <fullName evidence="12">Putative membrane protein</fullName>
    </submittedName>
</protein>
<dbReference type="InterPro" id="IPR041714">
    <property type="entry name" value="VKOR_Actinobacteria"/>
</dbReference>
<dbReference type="Gene3D" id="1.20.1440.130">
    <property type="entry name" value="VKOR domain"/>
    <property type="match status" value="1"/>
</dbReference>
<proteinExistence type="inferred from homology"/>
<keyword evidence="8" id="KW-1015">Disulfide bond</keyword>
<evidence type="ECO:0000256" key="6">
    <source>
        <dbReference type="ARBA" id="ARBA00023002"/>
    </source>
</evidence>
<evidence type="ECO:0000256" key="2">
    <source>
        <dbReference type="ARBA" id="ARBA00006214"/>
    </source>
</evidence>
<organism evidence="12 13">
    <name type="scientific">Sanguibacter antarcticus</name>
    <dbReference type="NCBI Taxonomy" id="372484"/>
    <lineage>
        <taxon>Bacteria</taxon>
        <taxon>Bacillati</taxon>
        <taxon>Actinomycetota</taxon>
        <taxon>Actinomycetes</taxon>
        <taxon>Micrococcales</taxon>
        <taxon>Sanguibacteraceae</taxon>
        <taxon>Sanguibacter</taxon>
    </lineage>
</organism>
<evidence type="ECO:0000256" key="7">
    <source>
        <dbReference type="ARBA" id="ARBA00023136"/>
    </source>
</evidence>
<feature type="transmembrane region" description="Helical" evidence="10">
    <location>
        <begin position="153"/>
        <end position="176"/>
    </location>
</feature>
<feature type="transmembrane region" description="Helical" evidence="10">
    <location>
        <begin position="97"/>
        <end position="116"/>
    </location>
</feature>
<evidence type="ECO:0000313" key="12">
    <source>
        <dbReference type="EMBL" id="PFG32773.1"/>
    </source>
</evidence>
<sequence length="225" mass="24135">MRDDQPYPVADLSDGPEDSDLDLDLAPVENLLTPARLGWSLLVLGLVGFAASLALSIEKVLKLADPDHVASCSINIFLDCSVAMGSWQGALLGFPNSFVGVAAFPVVVTTGVVLLTGARLPRWYWLSLFTGVVVACGLVVFLVHTSVSVLGKLCPYCMVVWVAVLPLVVHVGTYVVQERFLPAPERLRAFLVANRSIVVVVLYVLVIVWVAIGLGPAIADHVRYA</sequence>
<evidence type="ECO:0000256" key="1">
    <source>
        <dbReference type="ARBA" id="ARBA00004141"/>
    </source>
</evidence>
<gene>
    <name evidence="12" type="ORF">ATL42_0621</name>
</gene>
<evidence type="ECO:0000256" key="9">
    <source>
        <dbReference type="ARBA" id="ARBA00023284"/>
    </source>
</evidence>
<dbReference type="GO" id="GO:0016020">
    <property type="term" value="C:membrane"/>
    <property type="evidence" value="ECO:0007669"/>
    <property type="project" value="UniProtKB-SubCell"/>
</dbReference>
<accession>A0A2A9E1Q6</accession>
<keyword evidence="7 10" id="KW-0472">Membrane</keyword>
<keyword evidence="3 10" id="KW-0812">Transmembrane</keyword>
<evidence type="ECO:0000256" key="8">
    <source>
        <dbReference type="ARBA" id="ARBA00023157"/>
    </source>
</evidence>
<keyword evidence="13" id="KW-1185">Reference proteome</keyword>
<reference evidence="12 13" key="1">
    <citation type="submission" date="2017-10" db="EMBL/GenBank/DDBJ databases">
        <title>Sequencing the genomes of 1000 actinobacteria strains.</title>
        <authorList>
            <person name="Klenk H.-P."/>
        </authorList>
    </citation>
    <scope>NUCLEOTIDE SEQUENCE [LARGE SCALE GENOMIC DNA]</scope>
    <source>
        <strain evidence="12 13">DSM 18966</strain>
    </source>
</reference>
<dbReference type="OrthoDB" id="9783799at2"/>
<dbReference type="AlphaFoldDB" id="A0A2A9E1Q6"/>
<dbReference type="GO" id="GO:0016491">
    <property type="term" value="F:oxidoreductase activity"/>
    <property type="evidence" value="ECO:0007669"/>
    <property type="project" value="UniProtKB-KW"/>
</dbReference>
<dbReference type="InterPro" id="IPR038354">
    <property type="entry name" value="VKOR_sf"/>
</dbReference>
<dbReference type="Proteomes" id="UP000225548">
    <property type="component" value="Unassembled WGS sequence"/>
</dbReference>
<dbReference type="GO" id="GO:0048038">
    <property type="term" value="F:quinone binding"/>
    <property type="evidence" value="ECO:0007669"/>
    <property type="project" value="UniProtKB-KW"/>
</dbReference>
<evidence type="ECO:0000256" key="3">
    <source>
        <dbReference type="ARBA" id="ARBA00022692"/>
    </source>
</evidence>
<feature type="transmembrane region" description="Helical" evidence="10">
    <location>
        <begin position="37"/>
        <end position="57"/>
    </location>
</feature>
<comment type="subcellular location">
    <subcellularLocation>
        <location evidence="1">Membrane</location>
        <topology evidence="1">Multi-pass membrane protein</topology>
    </subcellularLocation>
</comment>
<feature type="domain" description="Vitamin K epoxide reductase" evidence="11">
    <location>
        <begin position="34"/>
        <end position="175"/>
    </location>
</feature>
<evidence type="ECO:0000256" key="10">
    <source>
        <dbReference type="SAM" id="Phobius"/>
    </source>
</evidence>
<feature type="transmembrane region" description="Helical" evidence="10">
    <location>
        <begin position="123"/>
        <end position="147"/>
    </location>
</feature>
<dbReference type="CDD" id="cd12922">
    <property type="entry name" value="VKOR_5"/>
    <property type="match status" value="1"/>
</dbReference>
<keyword evidence="5 10" id="KW-1133">Transmembrane helix</keyword>
<keyword evidence="4" id="KW-0874">Quinone</keyword>
<dbReference type="InterPro" id="IPR012932">
    <property type="entry name" value="VKOR"/>
</dbReference>
<dbReference type="RefSeq" id="WP_098454093.1">
    <property type="nucleotide sequence ID" value="NZ_PDJG01000001.1"/>
</dbReference>
<evidence type="ECO:0000256" key="5">
    <source>
        <dbReference type="ARBA" id="ARBA00022989"/>
    </source>
</evidence>
<name>A0A2A9E1Q6_9MICO</name>
<keyword evidence="9" id="KW-0676">Redox-active center</keyword>
<comment type="similarity">
    <text evidence="2">Belongs to the VKOR family.</text>
</comment>
<dbReference type="SMART" id="SM00756">
    <property type="entry name" value="VKc"/>
    <property type="match status" value="1"/>
</dbReference>
<evidence type="ECO:0000313" key="13">
    <source>
        <dbReference type="Proteomes" id="UP000225548"/>
    </source>
</evidence>
<evidence type="ECO:0000256" key="4">
    <source>
        <dbReference type="ARBA" id="ARBA00022719"/>
    </source>
</evidence>
<dbReference type="Pfam" id="PF07884">
    <property type="entry name" value="VKOR"/>
    <property type="match status" value="1"/>
</dbReference>
<feature type="transmembrane region" description="Helical" evidence="10">
    <location>
        <begin position="69"/>
        <end position="91"/>
    </location>
</feature>
<comment type="caution">
    <text evidence="12">The sequence shown here is derived from an EMBL/GenBank/DDBJ whole genome shotgun (WGS) entry which is preliminary data.</text>
</comment>
<feature type="transmembrane region" description="Helical" evidence="10">
    <location>
        <begin position="197"/>
        <end position="219"/>
    </location>
</feature>
<keyword evidence="6" id="KW-0560">Oxidoreductase</keyword>
<evidence type="ECO:0000259" key="11">
    <source>
        <dbReference type="SMART" id="SM00756"/>
    </source>
</evidence>
<dbReference type="EMBL" id="PDJG01000001">
    <property type="protein sequence ID" value="PFG32773.1"/>
    <property type="molecule type" value="Genomic_DNA"/>
</dbReference>